<dbReference type="InterPro" id="IPR042523">
    <property type="entry name" value="Atg7_N_2"/>
</dbReference>
<reference evidence="6" key="1">
    <citation type="submission" date="2023-02" db="EMBL/GenBank/DDBJ databases">
        <title>Genome of toxic invasive species Heracleum sosnowskyi carries increased number of genes despite the absence of recent whole-genome duplications.</title>
        <authorList>
            <person name="Schelkunov M."/>
            <person name="Shtratnikova V."/>
            <person name="Makarenko M."/>
            <person name="Klepikova A."/>
            <person name="Omelchenko D."/>
            <person name="Novikova G."/>
            <person name="Obukhova E."/>
            <person name="Bogdanov V."/>
            <person name="Penin A."/>
            <person name="Logacheva M."/>
        </authorList>
    </citation>
    <scope>NUCLEOTIDE SEQUENCE</scope>
    <source>
        <strain evidence="6">Hsosn_3</strain>
        <tissue evidence="6">Leaf</tissue>
    </source>
</reference>
<protein>
    <recommendedName>
        <fullName evidence="5">NAC domain-containing protein</fullName>
    </recommendedName>
</protein>
<dbReference type="InterPro" id="IPR036093">
    <property type="entry name" value="NAC_dom_sf"/>
</dbReference>
<dbReference type="Gene3D" id="2.170.150.80">
    <property type="entry name" value="NAC domain"/>
    <property type="match status" value="1"/>
</dbReference>
<gene>
    <name evidence="6" type="ORF">POM88_027264</name>
</gene>
<keyword evidence="4" id="KW-0539">Nucleus</keyword>
<dbReference type="GO" id="GO:0003677">
    <property type="term" value="F:DNA binding"/>
    <property type="evidence" value="ECO:0007669"/>
    <property type="project" value="UniProtKB-KW"/>
</dbReference>
<keyword evidence="3" id="KW-0804">Transcription</keyword>
<dbReference type="AlphaFoldDB" id="A0AAD8MLB7"/>
<sequence>MGHEVLLPGFKFSPSDEVLLVYYLMPQIYRKKLPCNLVTEKEIYGPHANPWHLFNASSTSWTDSSKSEKTVYIFTHLTTKAASSCPASDKKTEHYVRTAGCGTWHDETGRRQIIVRNGDNVIKGNKKLLVYKINDIGGLGDGINLDEVGYWKMHEYCLDGFEDYVLCAITWDTSKKAKVVVAKSLSRSRSSTKRKAQISDTHVLASSAKVGTIDSPFTIDDSAEVGMNSGVSDLGLVQDNYVVQEGSTNRMNTDCTLPASTSCADIASGNDFFLDVGDLFTDLSEEEMELYKNLSLEDIDGMLNHTLQDFSAALPFSPPDNNNDEQHPMKEHCSQALVKRKSTEVERWDKPGWPLRNFIAFICSRWNQQKIHFFCYGERRSYADLGLSLVGEALISVSQGRAEELW</sequence>
<dbReference type="PANTHER" id="PTHR31719">
    <property type="entry name" value="NAC TRANSCRIPTION FACTOR 56"/>
    <property type="match status" value="1"/>
</dbReference>
<accession>A0AAD8MLB7</accession>
<keyword evidence="7" id="KW-1185">Reference proteome</keyword>
<evidence type="ECO:0000256" key="3">
    <source>
        <dbReference type="ARBA" id="ARBA00023163"/>
    </source>
</evidence>
<dbReference type="InterPro" id="IPR032197">
    <property type="entry name" value="Atg7_N"/>
</dbReference>
<dbReference type="GO" id="GO:0006355">
    <property type="term" value="P:regulation of DNA-templated transcription"/>
    <property type="evidence" value="ECO:0007669"/>
    <property type="project" value="InterPro"/>
</dbReference>
<dbReference type="Pfam" id="PF02365">
    <property type="entry name" value="NAM"/>
    <property type="match status" value="1"/>
</dbReference>
<dbReference type="Gene3D" id="3.40.140.100">
    <property type="entry name" value="Ubiquitin-like modifier-activating enzyme ATG7 C-terminal domain"/>
    <property type="match status" value="1"/>
</dbReference>
<dbReference type="GO" id="GO:0048731">
    <property type="term" value="P:system development"/>
    <property type="evidence" value="ECO:0007669"/>
    <property type="project" value="TreeGrafter"/>
</dbReference>
<comment type="caution">
    <text evidence="6">The sequence shown here is derived from an EMBL/GenBank/DDBJ whole genome shotgun (WGS) entry which is preliminary data.</text>
</comment>
<dbReference type="Proteomes" id="UP001237642">
    <property type="component" value="Unassembled WGS sequence"/>
</dbReference>
<dbReference type="SUPFAM" id="SSF101941">
    <property type="entry name" value="NAC domain"/>
    <property type="match status" value="1"/>
</dbReference>
<evidence type="ECO:0000256" key="1">
    <source>
        <dbReference type="ARBA" id="ARBA00023015"/>
    </source>
</evidence>
<dbReference type="Pfam" id="PF16420">
    <property type="entry name" value="ATG7_N"/>
    <property type="match status" value="1"/>
</dbReference>
<feature type="domain" description="NAC" evidence="5">
    <location>
        <begin position="6"/>
        <end position="187"/>
    </location>
</feature>
<name>A0AAD8MLB7_9APIA</name>
<evidence type="ECO:0000259" key="5">
    <source>
        <dbReference type="PROSITE" id="PS51005"/>
    </source>
</evidence>
<dbReference type="PROSITE" id="PS51005">
    <property type="entry name" value="NAC"/>
    <property type="match status" value="1"/>
</dbReference>
<evidence type="ECO:0000313" key="6">
    <source>
        <dbReference type="EMBL" id="KAK1380520.1"/>
    </source>
</evidence>
<evidence type="ECO:0000256" key="2">
    <source>
        <dbReference type="ARBA" id="ARBA00023125"/>
    </source>
</evidence>
<keyword evidence="2" id="KW-0238">DNA-binding</keyword>
<dbReference type="PANTHER" id="PTHR31719:SF164">
    <property type="entry name" value="NAC DOMAIN-CONTAINING PROTEIN"/>
    <property type="match status" value="1"/>
</dbReference>
<organism evidence="6 7">
    <name type="scientific">Heracleum sosnowskyi</name>
    <dbReference type="NCBI Taxonomy" id="360622"/>
    <lineage>
        <taxon>Eukaryota</taxon>
        <taxon>Viridiplantae</taxon>
        <taxon>Streptophyta</taxon>
        <taxon>Embryophyta</taxon>
        <taxon>Tracheophyta</taxon>
        <taxon>Spermatophyta</taxon>
        <taxon>Magnoliopsida</taxon>
        <taxon>eudicotyledons</taxon>
        <taxon>Gunneridae</taxon>
        <taxon>Pentapetalae</taxon>
        <taxon>asterids</taxon>
        <taxon>campanulids</taxon>
        <taxon>Apiales</taxon>
        <taxon>Apiaceae</taxon>
        <taxon>Apioideae</taxon>
        <taxon>apioid superclade</taxon>
        <taxon>Tordylieae</taxon>
        <taxon>Tordyliinae</taxon>
        <taxon>Heracleum</taxon>
    </lineage>
</organism>
<keyword evidence="1" id="KW-0805">Transcription regulation</keyword>
<reference evidence="6" key="2">
    <citation type="submission" date="2023-05" db="EMBL/GenBank/DDBJ databases">
        <authorList>
            <person name="Schelkunov M.I."/>
        </authorList>
    </citation>
    <scope>NUCLEOTIDE SEQUENCE</scope>
    <source>
        <strain evidence="6">Hsosn_3</strain>
        <tissue evidence="6">Leaf</tissue>
    </source>
</reference>
<dbReference type="EMBL" id="JAUIZM010000006">
    <property type="protein sequence ID" value="KAK1380520.1"/>
    <property type="molecule type" value="Genomic_DNA"/>
</dbReference>
<dbReference type="InterPro" id="IPR003441">
    <property type="entry name" value="NAC-dom"/>
</dbReference>
<evidence type="ECO:0000256" key="4">
    <source>
        <dbReference type="ARBA" id="ARBA00023242"/>
    </source>
</evidence>
<proteinExistence type="predicted"/>
<evidence type="ECO:0000313" key="7">
    <source>
        <dbReference type="Proteomes" id="UP001237642"/>
    </source>
</evidence>